<name>A0ACC8XIP0_9FIRM</name>
<dbReference type="Proteomes" id="UP000188637">
    <property type="component" value="Unassembled WGS sequence"/>
</dbReference>
<proteinExistence type="predicted"/>
<organism evidence="1 2">
    <name type="scientific">Candidatus Epulonipiscium fishelsonii</name>
    <dbReference type="NCBI Taxonomy" id="77094"/>
    <lineage>
        <taxon>Bacteria</taxon>
        <taxon>Bacillati</taxon>
        <taxon>Bacillota</taxon>
        <taxon>Clostridia</taxon>
        <taxon>Lachnospirales</taxon>
        <taxon>Lachnospiraceae</taxon>
        <taxon>Candidatus Epulonipiscium</taxon>
    </lineage>
</organism>
<protein>
    <submittedName>
        <fullName evidence="1">Alcohol dehydrogenase</fullName>
    </submittedName>
</protein>
<sequence>MAREFILNKELVLGENALVEAGSKIKALGNKALIVTDKMMVQLGNVKKLTAVLDNINVVYEIFDGINGEPTDNMIAKGVEVYQNAECDFLISIGGGSPIDAMKAIGLMADYNGKITDFNGKIIEIKMPNMIAIPTTSGTGSETTQFTIITDEKSQVKMLLKGKVLMPTLAIVDPSFSITAPKSVTAATGLDALCHAIEAYTSRRSQYLSDTFALSAIKKIFDNIEVAYNDPTNVVARTQMAIASLEAGVAFNNASVTLIHGMSRPIGALFHVPHGISNAMLMNVCLTYALEGAMDKFANIAKTIGINSSSNEAAAKAFLDKLTELLANLKIPTLENYGINKDTFFNNIDKMATDAMASGSPSNTIKEITKEDIIDLYKNLWL</sequence>
<gene>
    <name evidence="1" type="ORF">AN640_04240</name>
</gene>
<evidence type="ECO:0000313" key="2">
    <source>
        <dbReference type="Proteomes" id="UP000188637"/>
    </source>
</evidence>
<comment type="caution">
    <text evidence="1">The sequence shown here is derived from an EMBL/GenBank/DDBJ whole genome shotgun (WGS) entry which is preliminary data.</text>
</comment>
<reference evidence="1" key="1">
    <citation type="submission" date="2016-08" db="EMBL/GenBank/DDBJ databases">
        <authorList>
            <person name="Ngugi D.K."/>
            <person name="Miyake S."/>
            <person name="Stingl U."/>
        </authorList>
    </citation>
    <scope>NUCLEOTIDE SEQUENCE</scope>
    <source>
        <strain evidence="1">SCG-D08WGA-EpuloA1</strain>
    </source>
</reference>
<evidence type="ECO:0000313" key="1">
    <source>
        <dbReference type="EMBL" id="ONI45676.1"/>
    </source>
</evidence>
<keyword evidence="2" id="KW-1185">Reference proteome</keyword>
<dbReference type="EMBL" id="LJHD01000050">
    <property type="protein sequence ID" value="ONI45676.1"/>
    <property type="molecule type" value="Genomic_DNA"/>
</dbReference>
<accession>A0ACC8XIP0</accession>